<dbReference type="SUPFAM" id="SSF51735">
    <property type="entry name" value="NAD(P)-binding Rossmann-fold domains"/>
    <property type="match status" value="1"/>
</dbReference>
<keyword evidence="1" id="KW-0560">Oxidoreductase</keyword>
<evidence type="ECO:0000256" key="1">
    <source>
        <dbReference type="ARBA" id="ARBA00023002"/>
    </source>
</evidence>
<dbReference type="InterPro" id="IPR001509">
    <property type="entry name" value="Epimerase_deHydtase"/>
</dbReference>
<feature type="domain" description="NAD-dependent epimerase/dehydratase" evidence="3">
    <location>
        <begin position="5"/>
        <end position="228"/>
    </location>
</feature>
<protein>
    <submittedName>
        <fullName evidence="4">NAD-dependent epimerase/dehydratase</fullName>
    </submittedName>
</protein>
<evidence type="ECO:0000313" key="4">
    <source>
        <dbReference type="EMBL" id="BBY39764.1"/>
    </source>
</evidence>
<dbReference type="Pfam" id="PF01370">
    <property type="entry name" value="Epimerase"/>
    <property type="match status" value="1"/>
</dbReference>
<dbReference type="InterPro" id="IPR036291">
    <property type="entry name" value="NAD(P)-bd_dom_sf"/>
</dbReference>
<dbReference type="Gene3D" id="3.40.50.720">
    <property type="entry name" value="NAD(P)-binding Rossmann-like Domain"/>
    <property type="match status" value="1"/>
</dbReference>
<evidence type="ECO:0000259" key="3">
    <source>
        <dbReference type="Pfam" id="PF01370"/>
    </source>
</evidence>
<dbReference type="InterPro" id="IPR050425">
    <property type="entry name" value="NAD(P)_dehydrat-like"/>
</dbReference>
<evidence type="ECO:0000256" key="2">
    <source>
        <dbReference type="ARBA" id="ARBA00023445"/>
    </source>
</evidence>
<reference evidence="4 5" key="1">
    <citation type="journal article" date="2019" name="Emerg. Microbes Infect.">
        <title>Comprehensive subspecies identification of 175 nontuberculous mycobacteria species based on 7547 genomic profiles.</title>
        <authorList>
            <person name="Matsumoto Y."/>
            <person name="Kinjo T."/>
            <person name="Motooka D."/>
            <person name="Nabeya D."/>
            <person name="Jung N."/>
            <person name="Uechi K."/>
            <person name="Horii T."/>
            <person name="Iida T."/>
            <person name="Fujita J."/>
            <person name="Nakamura S."/>
        </authorList>
    </citation>
    <scope>NUCLEOTIDE SEQUENCE [LARGE SCALE GENOMIC DNA]</scope>
    <source>
        <strain evidence="4 5">JCM 18113</strain>
    </source>
</reference>
<dbReference type="PANTHER" id="PTHR10366:SF564">
    <property type="entry name" value="STEROL-4-ALPHA-CARBOXYLATE 3-DEHYDROGENASE, DECARBOXYLATING"/>
    <property type="match status" value="1"/>
</dbReference>
<evidence type="ECO:0000313" key="5">
    <source>
        <dbReference type="Proteomes" id="UP000465812"/>
    </source>
</evidence>
<dbReference type="PANTHER" id="PTHR10366">
    <property type="entry name" value="NAD DEPENDENT EPIMERASE/DEHYDRATASE"/>
    <property type="match status" value="1"/>
</dbReference>
<gene>
    <name evidence="4" type="ORF">MMAN_38980</name>
</gene>
<sequence>MPMKVAVTGPAGYVGVNLVRLLIERGNHVVAIDLKDSNRISHHNLTTVRADILDAAAMRTALDGVEVVFHLAAVITMARRDDTAWRINTEGVRSVAEAALGTGVRRMVLCSSLNAFDPRNQEGPVDECTQRSTASDLPLYDRSKWQGECEFSSVVERGLDGVIVNPTGVVGPVDYGPVRLNRMLLEAARGRMLVAIGGGFDMVDVRDVASGLCAAAEHGRTGENYILGGHFVSFIDAFRIAAACTGRRGPLVALPLPVLKRCAPLLDTLGTWLRRDMLGAAMIATLVNAPRVDGAKARSELGHRPRDTETAIADLVSFFQHIGRLPTPRKVRTTADQVAPPYDR</sequence>
<accession>A0ABN6A9L9</accession>
<organism evidence="4 5">
    <name type="scientific">Mycobacterium mantenii</name>
    <dbReference type="NCBI Taxonomy" id="560555"/>
    <lineage>
        <taxon>Bacteria</taxon>
        <taxon>Bacillati</taxon>
        <taxon>Actinomycetota</taxon>
        <taxon>Actinomycetes</taxon>
        <taxon>Mycobacteriales</taxon>
        <taxon>Mycobacteriaceae</taxon>
        <taxon>Mycobacterium</taxon>
        <taxon>Mycobacterium avium complex (MAC)</taxon>
    </lineage>
</organism>
<name>A0ABN6A9L9_MYCNT</name>
<proteinExistence type="inferred from homology"/>
<dbReference type="Proteomes" id="UP000465812">
    <property type="component" value="Chromosome"/>
</dbReference>
<dbReference type="EMBL" id="AP022590">
    <property type="protein sequence ID" value="BBY39764.1"/>
    <property type="molecule type" value="Genomic_DNA"/>
</dbReference>
<keyword evidence="5" id="KW-1185">Reference proteome</keyword>
<comment type="similarity">
    <text evidence="2">Belongs to the NAD(P)-dependent epimerase/dehydratase family. Dihydroflavonol-4-reductase subfamily.</text>
</comment>